<dbReference type="GO" id="GO:0005886">
    <property type="term" value="C:plasma membrane"/>
    <property type="evidence" value="ECO:0007669"/>
    <property type="project" value="UniProtKB-SubCell"/>
</dbReference>
<keyword evidence="5 8" id="KW-0812">Transmembrane</keyword>
<comment type="similarity">
    <text evidence="2">Belongs to the binding-protein-dependent transport system permease family. FecCD subfamily.</text>
</comment>
<dbReference type="AlphaFoldDB" id="A0A839ILD9"/>
<dbReference type="PANTHER" id="PTHR30472">
    <property type="entry name" value="FERRIC ENTEROBACTIN TRANSPORT SYSTEM PERMEASE PROTEIN"/>
    <property type="match status" value="1"/>
</dbReference>
<evidence type="ECO:0000256" key="2">
    <source>
        <dbReference type="ARBA" id="ARBA00007935"/>
    </source>
</evidence>
<dbReference type="CDD" id="cd06550">
    <property type="entry name" value="TM_ABC_iron-siderophores_like"/>
    <property type="match status" value="1"/>
</dbReference>
<comment type="caution">
    <text evidence="9">The sequence shown here is derived from an EMBL/GenBank/DDBJ whole genome shotgun (WGS) entry which is preliminary data.</text>
</comment>
<evidence type="ECO:0000256" key="5">
    <source>
        <dbReference type="ARBA" id="ARBA00022692"/>
    </source>
</evidence>
<reference evidence="9 10" key="1">
    <citation type="submission" date="2020-08" db="EMBL/GenBank/DDBJ databases">
        <title>Oceanospirillum sp. nov. isolated from marine sediment.</title>
        <authorList>
            <person name="Ji X."/>
        </authorList>
    </citation>
    <scope>NUCLEOTIDE SEQUENCE [LARGE SCALE GENOMIC DNA]</scope>
    <source>
        <strain evidence="9 10">D5</strain>
    </source>
</reference>
<feature type="transmembrane region" description="Helical" evidence="8">
    <location>
        <begin position="81"/>
        <end position="99"/>
    </location>
</feature>
<dbReference type="SUPFAM" id="SSF81345">
    <property type="entry name" value="ABC transporter involved in vitamin B12 uptake, BtuC"/>
    <property type="match status" value="1"/>
</dbReference>
<feature type="transmembrane region" description="Helical" evidence="8">
    <location>
        <begin position="111"/>
        <end position="129"/>
    </location>
</feature>
<dbReference type="EMBL" id="JACJFM010000003">
    <property type="protein sequence ID" value="MBB1485778.1"/>
    <property type="molecule type" value="Genomic_DNA"/>
</dbReference>
<gene>
    <name evidence="9" type="ORF">H4O21_04025</name>
</gene>
<name>A0A839ILD9_9GAMM</name>
<dbReference type="Gene3D" id="1.10.3470.10">
    <property type="entry name" value="ABC transporter involved in vitamin B12 uptake, BtuC"/>
    <property type="match status" value="1"/>
</dbReference>
<protein>
    <submittedName>
        <fullName evidence="9">Iron ABC transporter permease</fullName>
    </submittedName>
</protein>
<evidence type="ECO:0000256" key="7">
    <source>
        <dbReference type="ARBA" id="ARBA00023136"/>
    </source>
</evidence>
<feature type="transmembrane region" description="Helical" evidence="8">
    <location>
        <begin position="27"/>
        <end position="47"/>
    </location>
</feature>
<keyword evidence="7 8" id="KW-0472">Membrane</keyword>
<dbReference type="InterPro" id="IPR037294">
    <property type="entry name" value="ABC_BtuC-like"/>
</dbReference>
<proteinExistence type="inferred from homology"/>
<keyword evidence="4" id="KW-1003">Cell membrane</keyword>
<dbReference type="InterPro" id="IPR000522">
    <property type="entry name" value="ABC_transptr_permease_BtuC"/>
</dbReference>
<feature type="transmembrane region" description="Helical" evidence="8">
    <location>
        <begin position="135"/>
        <end position="156"/>
    </location>
</feature>
<organism evidence="9 10">
    <name type="scientific">Oceanospirillum sediminis</name>
    <dbReference type="NCBI Taxonomy" id="2760088"/>
    <lineage>
        <taxon>Bacteria</taxon>
        <taxon>Pseudomonadati</taxon>
        <taxon>Pseudomonadota</taxon>
        <taxon>Gammaproteobacteria</taxon>
        <taxon>Oceanospirillales</taxon>
        <taxon>Oceanospirillaceae</taxon>
        <taxon>Oceanospirillum</taxon>
    </lineage>
</organism>
<keyword evidence="6 8" id="KW-1133">Transmembrane helix</keyword>
<dbReference type="RefSeq" id="WP_182807553.1">
    <property type="nucleotide sequence ID" value="NZ_JACJFM010000003.1"/>
</dbReference>
<keyword evidence="3" id="KW-0813">Transport</keyword>
<evidence type="ECO:0000256" key="1">
    <source>
        <dbReference type="ARBA" id="ARBA00004651"/>
    </source>
</evidence>
<dbReference type="Pfam" id="PF01032">
    <property type="entry name" value="FecCD"/>
    <property type="match status" value="2"/>
</dbReference>
<evidence type="ECO:0000256" key="4">
    <source>
        <dbReference type="ARBA" id="ARBA00022475"/>
    </source>
</evidence>
<feature type="transmembrane region" description="Helical" evidence="8">
    <location>
        <begin position="163"/>
        <end position="187"/>
    </location>
</feature>
<evidence type="ECO:0000256" key="8">
    <source>
        <dbReference type="SAM" id="Phobius"/>
    </source>
</evidence>
<sequence length="364" mass="38678">MSQLSSPDKTFTVSAGHSVGKRQRISLLLPVVCLFIIMLAGLASLALGDTLFSWSAVFQSLTSSEDSMTRFIIMELRMPRLLTGLLAGAALGMAGCIVQSITRNPLGTPDLMGVSAGASFAIVLGFVVLSLPPSAMLVMGTAGGFAAGFLTFAIAWKTHLNPIHLTLSGMSIALFFTAGLTLLLVSADSDVNGLYYWLAGSLLNRTWQHVDQLWLFVFLGLGMGVIFSRPLNLLMLDDMTSRALGFPVQRWRLILGLTSVVLTAATVAVAGPISFVGLVAPHVVKLLLKQSLSRSSLSDAAESAQPLQMDHRILLPLSAIVGATLVCVADLVARIQEVPVGILCILTGGPLFVYLIRKQGGYDH</sequence>
<accession>A0A839ILD9</accession>
<evidence type="ECO:0000313" key="10">
    <source>
        <dbReference type="Proteomes" id="UP000565262"/>
    </source>
</evidence>
<feature type="transmembrane region" description="Helical" evidence="8">
    <location>
        <begin position="253"/>
        <end position="280"/>
    </location>
</feature>
<keyword evidence="10" id="KW-1185">Reference proteome</keyword>
<feature type="transmembrane region" description="Helical" evidence="8">
    <location>
        <begin position="213"/>
        <end position="232"/>
    </location>
</feature>
<dbReference type="PANTHER" id="PTHR30472:SF24">
    <property type="entry name" value="FERRIC ENTEROBACTIN TRANSPORT SYSTEM PERMEASE PROTEIN FEPG"/>
    <property type="match status" value="1"/>
</dbReference>
<comment type="subcellular location">
    <subcellularLocation>
        <location evidence="1">Cell membrane</location>
        <topology evidence="1">Multi-pass membrane protein</topology>
    </subcellularLocation>
</comment>
<evidence type="ECO:0000256" key="6">
    <source>
        <dbReference type="ARBA" id="ARBA00022989"/>
    </source>
</evidence>
<dbReference type="Proteomes" id="UP000565262">
    <property type="component" value="Unassembled WGS sequence"/>
</dbReference>
<evidence type="ECO:0000313" key="9">
    <source>
        <dbReference type="EMBL" id="MBB1485778.1"/>
    </source>
</evidence>
<feature type="transmembrane region" description="Helical" evidence="8">
    <location>
        <begin position="340"/>
        <end position="357"/>
    </location>
</feature>
<dbReference type="GO" id="GO:0022857">
    <property type="term" value="F:transmembrane transporter activity"/>
    <property type="evidence" value="ECO:0007669"/>
    <property type="project" value="InterPro"/>
</dbReference>
<feature type="transmembrane region" description="Helical" evidence="8">
    <location>
        <begin position="313"/>
        <end position="333"/>
    </location>
</feature>
<evidence type="ECO:0000256" key="3">
    <source>
        <dbReference type="ARBA" id="ARBA00022448"/>
    </source>
</evidence>